<feature type="transmembrane region" description="Helical" evidence="1">
    <location>
        <begin position="20"/>
        <end position="48"/>
    </location>
</feature>
<dbReference type="EMBL" id="JAHUTI010019941">
    <property type="protein sequence ID" value="MED6238210.1"/>
    <property type="molecule type" value="Genomic_DNA"/>
</dbReference>
<reference evidence="2 3" key="1">
    <citation type="submission" date="2021-07" db="EMBL/GenBank/DDBJ databases">
        <authorList>
            <person name="Palmer J.M."/>
        </authorList>
    </citation>
    <scope>NUCLEOTIDE SEQUENCE [LARGE SCALE GENOMIC DNA]</scope>
    <source>
        <strain evidence="2 3">AT_MEX2019</strain>
        <tissue evidence="2">Muscle</tissue>
    </source>
</reference>
<keyword evidence="1" id="KW-0812">Transmembrane</keyword>
<keyword evidence="3" id="KW-1185">Reference proteome</keyword>
<evidence type="ECO:0000256" key="1">
    <source>
        <dbReference type="SAM" id="Phobius"/>
    </source>
</evidence>
<keyword evidence="1" id="KW-0472">Membrane</keyword>
<feature type="transmembrane region" description="Helical" evidence="1">
    <location>
        <begin position="55"/>
        <end position="79"/>
    </location>
</feature>
<feature type="transmembrane region" description="Helical" evidence="1">
    <location>
        <begin position="112"/>
        <end position="135"/>
    </location>
</feature>
<sequence>MSSLWKYKICIQPLLDMTYIFISLFHTLSLSLCLSSQLSYLYVIYFVLSMSLLSLSFSLSACLALFHSLSAWVFFLLTWHLSTSVLPLNVCPESQTEGRCCLTISLESALSVAVFALILLFSFSLSVFLCLLVIFNSLVATMSQICFKS</sequence>
<comment type="caution">
    <text evidence="2">The sequence shown here is derived from an EMBL/GenBank/DDBJ whole genome shotgun (WGS) entry which is preliminary data.</text>
</comment>
<organism evidence="2 3">
    <name type="scientific">Ataeniobius toweri</name>
    <dbReference type="NCBI Taxonomy" id="208326"/>
    <lineage>
        <taxon>Eukaryota</taxon>
        <taxon>Metazoa</taxon>
        <taxon>Chordata</taxon>
        <taxon>Craniata</taxon>
        <taxon>Vertebrata</taxon>
        <taxon>Euteleostomi</taxon>
        <taxon>Actinopterygii</taxon>
        <taxon>Neopterygii</taxon>
        <taxon>Teleostei</taxon>
        <taxon>Neoteleostei</taxon>
        <taxon>Acanthomorphata</taxon>
        <taxon>Ovalentaria</taxon>
        <taxon>Atherinomorphae</taxon>
        <taxon>Cyprinodontiformes</taxon>
        <taxon>Goodeidae</taxon>
        <taxon>Ataeniobius</taxon>
    </lineage>
</organism>
<gene>
    <name evidence="2" type="ORF">ATANTOWER_012816</name>
</gene>
<evidence type="ECO:0008006" key="4">
    <source>
        <dbReference type="Google" id="ProtNLM"/>
    </source>
</evidence>
<evidence type="ECO:0000313" key="2">
    <source>
        <dbReference type="EMBL" id="MED6238210.1"/>
    </source>
</evidence>
<evidence type="ECO:0000313" key="3">
    <source>
        <dbReference type="Proteomes" id="UP001345963"/>
    </source>
</evidence>
<protein>
    <recommendedName>
        <fullName evidence="4">NADH dehydrogenase subunit 6</fullName>
    </recommendedName>
</protein>
<dbReference type="Proteomes" id="UP001345963">
    <property type="component" value="Unassembled WGS sequence"/>
</dbReference>
<name>A0ABU7AL49_9TELE</name>
<keyword evidence="1" id="KW-1133">Transmembrane helix</keyword>
<accession>A0ABU7AL49</accession>
<proteinExistence type="predicted"/>